<dbReference type="PANTHER" id="PTHR20953">
    <property type="entry name" value="KINASE-RELATED"/>
    <property type="match status" value="1"/>
</dbReference>
<dbReference type="NCBIfam" id="TIGR02858">
    <property type="entry name" value="spore_III_AA"/>
    <property type="match status" value="1"/>
</dbReference>
<evidence type="ECO:0000259" key="4">
    <source>
        <dbReference type="SMART" id="SM00382"/>
    </source>
</evidence>
<keyword evidence="6" id="KW-1185">Reference proteome</keyword>
<dbReference type="Gene3D" id="3.40.50.300">
    <property type="entry name" value="P-loop containing nucleotide triphosphate hydrolases"/>
    <property type="match status" value="1"/>
</dbReference>
<evidence type="ECO:0000256" key="1">
    <source>
        <dbReference type="ARBA" id="ARBA00022741"/>
    </source>
</evidence>
<name>A0A841TAY3_9BACL</name>
<dbReference type="AlphaFoldDB" id="A0A841TAY3"/>
<dbReference type="InterPro" id="IPR027417">
    <property type="entry name" value="P-loop_NTPase"/>
</dbReference>
<dbReference type="Pfam" id="PF19568">
    <property type="entry name" value="Spore_III_AA"/>
    <property type="match status" value="1"/>
</dbReference>
<feature type="compositionally biased region" description="Pro residues" evidence="3">
    <location>
        <begin position="368"/>
        <end position="380"/>
    </location>
</feature>
<dbReference type="InterPro" id="IPR045735">
    <property type="entry name" value="Spore_III_AA_AAA+_ATPase"/>
</dbReference>
<keyword evidence="1" id="KW-0547">Nucleotide-binding</keyword>
<reference evidence="5 6" key="1">
    <citation type="submission" date="2020-08" db="EMBL/GenBank/DDBJ databases">
        <title>Cohnella phylogeny.</title>
        <authorList>
            <person name="Dunlap C."/>
        </authorList>
    </citation>
    <scope>NUCLEOTIDE SEQUENCE [LARGE SCALE GENOMIC DNA]</scope>
    <source>
        <strain evidence="5 6">DSM 103658</strain>
    </source>
</reference>
<proteinExistence type="predicted"/>
<feature type="compositionally biased region" description="Low complexity" evidence="3">
    <location>
        <begin position="343"/>
        <end position="361"/>
    </location>
</feature>
<dbReference type="GO" id="GO:0005524">
    <property type="term" value="F:ATP binding"/>
    <property type="evidence" value="ECO:0007669"/>
    <property type="project" value="UniProtKB-KW"/>
</dbReference>
<dbReference type="RefSeq" id="WP_185177698.1">
    <property type="nucleotide sequence ID" value="NZ_CBCSEP010000007.1"/>
</dbReference>
<dbReference type="SMART" id="SM00382">
    <property type="entry name" value="AAA"/>
    <property type="match status" value="1"/>
</dbReference>
<organism evidence="5 6">
    <name type="scientific">Cohnella lubricantis</name>
    <dbReference type="NCBI Taxonomy" id="2163172"/>
    <lineage>
        <taxon>Bacteria</taxon>
        <taxon>Bacillati</taxon>
        <taxon>Bacillota</taxon>
        <taxon>Bacilli</taxon>
        <taxon>Bacillales</taxon>
        <taxon>Paenibacillaceae</taxon>
        <taxon>Cohnella</taxon>
    </lineage>
</organism>
<comment type="caution">
    <text evidence="5">The sequence shown here is derived from an EMBL/GenBank/DDBJ whole genome shotgun (WGS) entry which is preliminary data.</text>
</comment>
<feature type="domain" description="AAA+ ATPase" evidence="4">
    <location>
        <begin position="151"/>
        <end position="300"/>
    </location>
</feature>
<feature type="region of interest" description="Disordered" evidence="3">
    <location>
        <begin position="320"/>
        <end position="394"/>
    </location>
</feature>
<evidence type="ECO:0000256" key="2">
    <source>
        <dbReference type="ARBA" id="ARBA00022840"/>
    </source>
</evidence>
<evidence type="ECO:0000313" key="6">
    <source>
        <dbReference type="Proteomes" id="UP000574133"/>
    </source>
</evidence>
<dbReference type="PANTHER" id="PTHR20953:SF3">
    <property type="entry name" value="P-LOOP CONTAINING NUCLEOSIDE TRIPHOSPHATE HYDROLASES SUPERFAMILY PROTEIN"/>
    <property type="match status" value="1"/>
</dbReference>
<sequence length="394" mass="42442">MLHALFELMPLPVRTLLAGLPESVKGELEEIRIREMRPLEIGYGGRFAFIRPDGTAGGDYRSGYKPTREDCRALLESLTDHSLYAVEEELRRGYVTVAGGHRIGLAGRTVLEGGSVRHLRDITGFNVRIARARTGCSSKLLPMLLDRSARTVRHTLILSPPQQGKTTLLRDLARAVSSGDWNDPIARSWGGRKVGIVDERSEIAACERGVPTFDLGPRCDVLDACPKAEGLMMLVRSMSPEVVVADEIGRPEDAEALREALHAGVRVIATAHASDLADVFKRPALAALADEGMFGAYVLLSRSGGRVEHSVFNSAEAEEAMRRRHGMRPWAAPRDAPRDTPREAPAAVPPAAGRAPGASPELAARARPMPPIRSPNPPLSSLPNPLDSGGGGHA</sequence>
<evidence type="ECO:0000313" key="5">
    <source>
        <dbReference type="EMBL" id="MBB6676410.1"/>
    </source>
</evidence>
<dbReference type="InterPro" id="IPR003593">
    <property type="entry name" value="AAA+_ATPase"/>
</dbReference>
<dbReference type="Proteomes" id="UP000574133">
    <property type="component" value="Unassembled WGS sequence"/>
</dbReference>
<protein>
    <submittedName>
        <fullName evidence="5">Stage III sporulation protein AA</fullName>
    </submittedName>
</protein>
<dbReference type="SUPFAM" id="SSF52540">
    <property type="entry name" value="P-loop containing nucleoside triphosphate hydrolases"/>
    <property type="match status" value="1"/>
</dbReference>
<dbReference type="InterPro" id="IPR014217">
    <property type="entry name" value="Spore_III_AA"/>
</dbReference>
<dbReference type="EMBL" id="JACJVN010000016">
    <property type="protein sequence ID" value="MBB6676410.1"/>
    <property type="molecule type" value="Genomic_DNA"/>
</dbReference>
<keyword evidence="2" id="KW-0067">ATP-binding</keyword>
<gene>
    <name evidence="5" type="primary">spoIIIAA</name>
    <name evidence="5" type="ORF">H4Q31_03610</name>
</gene>
<evidence type="ECO:0000256" key="3">
    <source>
        <dbReference type="SAM" id="MobiDB-lite"/>
    </source>
</evidence>
<accession>A0A841TAY3</accession>